<dbReference type="OrthoDB" id="9834754at2"/>
<comment type="caution">
    <text evidence="2">The sequence shown here is derived from an EMBL/GenBank/DDBJ whole genome shotgun (WGS) entry which is preliminary data.</text>
</comment>
<keyword evidence="1" id="KW-0732">Signal</keyword>
<name>A0A4R6WL42_9PROT</name>
<keyword evidence="3" id="KW-1185">Reference proteome</keyword>
<dbReference type="AlphaFoldDB" id="A0A4R6WL42"/>
<accession>A0A4R6WL42</accession>
<reference evidence="2 3" key="1">
    <citation type="submission" date="2019-03" db="EMBL/GenBank/DDBJ databases">
        <title>Genomic Encyclopedia of Type Strains, Phase III (KMG-III): the genomes of soil and plant-associated and newly described type strains.</title>
        <authorList>
            <person name="Whitman W."/>
        </authorList>
    </citation>
    <scope>NUCLEOTIDE SEQUENCE [LARGE SCALE GENOMIC DNA]</scope>
    <source>
        <strain evidence="2 3">CGMCC 1.7660</strain>
    </source>
</reference>
<feature type="chain" id="PRO_5020650520" description="HdeA/HdeB family protein" evidence="1">
    <location>
        <begin position="21"/>
        <end position="108"/>
    </location>
</feature>
<feature type="signal peptide" evidence="1">
    <location>
        <begin position="1"/>
        <end position="20"/>
    </location>
</feature>
<dbReference type="RefSeq" id="WP_133613987.1">
    <property type="nucleotide sequence ID" value="NZ_SNYW01000009.1"/>
</dbReference>
<evidence type="ECO:0000313" key="3">
    <source>
        <dbReference type="Proteomes" id="UP000295783"/>
    </source>
</evidence>
<evidence type="ECO:0000313" key="2">
    <source>
        <dbReference type="EMBL" id="TDQ81432.1"/>
    </source>
</evidence>
<evidence type="ECO:0000256" key="1">
    <source>
        <dbReference type="SAM" id="SignalP"/>
    </source>
</evidence>
<protein>
    <recommendedName>
        <fullName evidence="4">HdeA/HdeB family protein</fullName>
    </recommendedName>
</protein>
<dbReference type="EMBL" id="SNYW01000009">
    <property type="protein sequence ID" value="TDQ81432.1"/>
    <property type="molecule type" value="Genomic_DNA"/>
</dbReference>
<proteinExistence type="predicted"/>
<gene>
    <name evidence="2" type="ORF">A8950_2500</name>
</gene>
<sequence>MRAALIAFLMMIAGAHSATAELREPLEKQFFDYFVIQCSEGLAAEAKVLNKDPTQPVLAQGINKYCSCTAQAIVSYLDAGEIIAFANDASQEPAASKMRPYFEKCSGK</sequence>
<organism evidence="2 3">
    <name type="scientific">Dongia mobilis</name>
    <dbReference type="NCBI Taxonomy" id="578943"/>
    <lineage>
        <taxon>Bacteria</taxon>
        <taxon>Pseudomonadati</taxon>
        <taxon>Pseudomonadota</taxon>
        <taxon>Alphaproteobacteria</taxon>
        <taxon>Rhodospirillales</taxon>
        <taxon>Dongiaceae</taxon>
        <taxon>Dongia</taxon>
    </lineage>
</organism>
<evidence type="ECO:0008006" key="4">
    <source>
        <dbReference type="Google" id="ProtNLM"/>
    </source>
</evidence>
<dbReference type="Proteomes" id="UP000295783">
    <property type="component" value="Unassembled WGS sequence"/>
</dbReference>